<sequence length="125" mass="14557">MGELKKRQLEVMDVLWESGEPMIASEIVKAREDLNVNTVQAALRSLVKKNYIEVADIVYSGTVLSRRYRTLISKEDYTNSIETDLNKILHNPSLFAHYIDQIEEPDLITRLEEIVHERKKQLDNE</sequence>
<dbReference type="InterPro" id="IPR036390">
    <property type="entry name" value="WH_DNA-bd_sf"/>
</dbReference>
<evidence type="ECO:0008006" key="9">
    <source>
        <dbReference type="Google" id="ProtNLM"/>
    </source>
</evidence>
<evidence type="ECO:0000313" key="5">
    <source>
        <dbReference type="EMBL" id="GLG05108.1"/>
    </source>
</evidence>
<keyword evidence="8" id="KW-1185">Reference proteome</keyword>
<reference evidence="5" key="1">
    <citation type="submission" date="2022-11" db="EMBL/GenBank/DDBJ databases">
        <title>Draft genome sequence of Sellimonas catena strain 12EGH17.</title>
        <authorList>
            <person name="Atsushi H."/>
            <person name="Moriya O."/>
            <person name="Mitsuo S."/>
        </authorList>
    </citation>
    <scope>NUCLEOTIDE SEQUENCE</scope>
    <source>
        <strain evidence="5">12EGH17</strain>
    </source>
</reference>
<evidence type="ECO:0000256" key="2">
    <source>
        <dbReference type="ARBA" id="ARBA00023015"/>
    </source>
</evidence>
<organism evidence="6 7">
    <name type="scientific">Sellimonas catena</name>
    <dbReference type="NCBI Taxonomy" id="2994035"/>
    <lineage>
        <taxon>Bacteria</taxon>
        <taxon>Bacillati</taxon>
        <taxon>Bacillota</taxon>
        <taxon>Clostridia</taxon>
        <taxon>Lachnospirales</taxon>
        <taxon>Lachnospiraceae</taxon>
        <taxon>Sellimonas</taxon>
    </lineage>
</organism>
<reference evidence="6 8" key="5">
    <citation type="journal article" date="2023" name="Int. J. Syst. Evol. Microbiol.">
        <title>Sellimonas catena sp. nov., isolated from human faeces.</title>
        <authorList>
            <person name="Hisatomi A."/>
            <person name="Ohkuma M."/>
            <person name="Sakamoto M."/>
        </authorList>
    </citation>
    <scope>NUCLEOTIDE SEQUENCE</scope>
    <source>
        <strain evidence="5 8">12EGH17</strain>
        <strain evidence="6">18CBH55</strain>
    </source>
</reference>
<dbReference type="EMBL" id="BSBO01000023">
    <property type="protein sequence ID" value="GLG05108.1"/>
    <property type="molecule type" value="Genomic_DNA"/>
</dbReference>
<evidence type="ECO:0000313" key="7">
    <source>
        <dbReference type="Proteomes" id="UP001145094"/>
    </source>
</evidence>
<evidence type="ECO:0000313" key="8">
    <source>
        <dbReference type="Proteomes" id="UP001145145"/>
    </source>
</evidence>
<dbReference type="Gene3D" id="1.10.10.10">
    <property type="entry name" value="Winged helix-like DNA-binding domain superfamily/Winged helix DNA-binding domain"/>
    <property type="match status" value="1"/>
</dbReference>
<keyword evidence="2" id="KW-0805">Transcription regulation</keyword>
<protein>
    <recommendedName>
        <fullName evidence="9">Penicillinase repressor</fullName>
    </recommendedName>
</protein>
<keyword evidence="4" id="KW-0804">Transcription</keyword>
<comment type="similarity">
    <text evidence="1">Belongs to the BlaI transcriptional regulatory family.</text>
</comment>
<proteinExistence type="inferred from homology"/>
<evidence type="ECO:0000256" key="1">
    <source>
        <dbReference type="ARBA" id="ARBA00011046"/>
    </source>
</evidence>
<dbReference type="Pfam" id="PF03965">
    <property type="entry name" value="Penicillinase_R"/>
    <property type="match status" value="1"/>
</dbReference>
<keyword evidence="3" id="KW-0238">DNA-binding</keyword>
<dbReference type="GO" id="GO:0003677">
    <property type="term" value="F:DNA binding"/>
    <property type="evidence" value="ECO:0007669"/>
    <property type="project" value="UniProtKB-KW"/>
</dbReference>
<reference evidence="6" key="3">
    <citation type="submission" date="2022-11" db="EMBL/GenBank/DDBJ databases">
        <title>Draft genome sequence of Sellimonas catena strain 18CBH55.</title>
        <authorList>
            <person name="Atsushi H."/>
            <person name="Moriya O."/>
            <person name="Mitsuo S."/>
        </authorList>
    </citation>
    <scope>NUCLEOTIDE SEQUENCE</scope>
    <source>
        <strain evidence="6">18CBH55</strain>
    </source>
</reference>
<dbReference type="SUPFAM" id="SSF46785">
    <property type="entry name" value="Winged helix' DNA-binding domain"/>
    <property type="match status" value="1"/>
</dbReference>
<comment type="caution">
    <text evidence="6">The sequence shown here is derived from an EMBL/GenBank/DDBJ whole genome shotgun (WGS) entry which is preliminary data.</text>
</comment>
<evidence type="ECO:0000256" key="4">
    <source>
        <dbReference type="ARBA" id="ARBA00023163"/>
    </source>
</evidence>
<dbReference type="InterPro" id="IPR005650">
    <property type="entry name" value="BlaI_family"/>
</dbReference>
<dbReference type="AlphaFoldDB" id="A0A9W6CEG4"/>
<accession>A0A9W6CEG4</accession>
<dbReference type="Proteomes" id="UP001145094">
    <property type="component" value="Unassembled WGS sequence"/>
</dbReference>
<dbReference type="Proteomes" id="UP001145145">
    <property type="component" value="Unassembled WGS sequence"/>
</dbReference>
<reference evidence="6" key="4">
    <citation type="submission" date="2022-11" db="EMBL/GenBank/DDBJ databases">
        <title>Draft genome sequence of Sellimonas catena strain 18CBH55.</title>
        <authorList>
            <person name="Hisatomi A."/>
            <person name="Ohkuma M."/>
            <person name="Sakamoto M."/>
        </authorList>
    </citation>
    <scope>NUCLEOTIDE SEQUENCE</scope>
    <source>
        <strain evidence="6">18CBH55</strain>
    </source>
</reference>
<dbReference type="RefSeq" id="WP_243097604.1">
    <property type="nucleotide sequence ID" value="NZ_BSBO01000023.1"/>
</dbReference>
<evidence type="ECO:0000256" key="3">
    <source>
        <dbReference type="ARBA" id="ARBA00023125"/>
    </source>
</evidence>
<gene>
    <name evidence="5" type="ORF">Selli1_22820</name>
    <name evidence="6" type="ORF">Selli2_12910</name>
</gene>
<dbReference type="InterPro" id="IPR036388">
    <property type="entry name" value="WH-like_DNA-bd_sf"/>
</dbReference>
<dbReference type="EMBL" id="BSCH01000007">
    <property type="protein sequence ID" value="GLG89864.1"/>
    <property type="molecule type" value="Genomic_DNA"/>
</dbReference>
<reference evidence="5" key="2">
    <citation type="submission" date="2022-11" db="EMBL/GenBank/DDBJ databases">
        <title>Draft genome sequence of Sellimonas catena strain 12EGH17.</title>
        <authorList>
            <person name="Hisatomi A."/>
            <person name="Ohkuma M."/>
            <person name="Sakamoto M."/>
        </authorList>
    </citation>
    <scope>NUCLEOTIDE SEQUENCE</scope>
    <source>
        <strain evidence="5">12EGH17</strain>
    </source>
</reference>
<dbReference type="GO" id="GO:0045892">
    <property type="term" value="P:negative regulation of DNA-templated transcription"/>
    <property type="evidence" value="ECO:0007669"/>
    <property type="project" value="InterPro"/>
</dbReference>
<evidence type="ECO:0000313" key="6">
    <source>
        <dbReference type="EMBL" id="GLG89864.1"/>
    </source>
</evidence>
<name>A0A9W6CEG4_9FIRM</name>